<sequence>MARLDWYIRANLKFRHLQLLVALDDYRHLGKVASLLNVTQPALSKTLAELQSGLGEKIFLRTGRGLKPTEYGSVLIRHARKMLHDLAEAGDELHSAASGASRRLRIGSQPASASWLLPHAIADYKRKQPQTGVFVREATMDLLLNELRVGNLDAIIGTLPTRRLIPDLAEKALFDDDTLLVARCGHPLFEQSSVDWEEVARYPWVLPPSDSLLRQPLLVAFSAHGVGPPLNYIETLSLNVSLNYVQASDAVATLPGTVARRLQAAGTLSILPLRLARLMRPVGMMWLKSSPVTHALEVLLESLEETSRKL</sequence>
<dbReference type="PANTHER" id="PTHR30419">
    <property type="entry name" value="HTH-TYPE TRANSCRIPTIONAL REGULATOR YBHD"/>
    <property type="match status" value="1"/>
</dbReference>
<evidence type="ECO:0000313" key="7">
    <source>
        <dbReference type="Proteomes" id="UP001410394"/>
    </source>
</evidence>
<keyword evidence="2" id="KW-0805">Transcription regulation</keyword>
<keyword evidence="4" id="KW-0804">Transcription</keyword>
<evidence type="ECO:0000313" key="6">
    <source>
        <dbReference type="EMBL" id="MEN3068605.1"/>
    </source>
</evidence>
<evidence type="ECO:0000259" key="5">
    <source>
        <dbReference type="PROSITE" id="PS50931"/>
    </source>
</evidence>
<proteinExistence type="inferred from homology"/>
<dbReference type="InterPro" id="IPR005119">
    <property type="entry name" value="LysR_subst-bd"/>
</dbReference>
<reference evidence="6 7" key="1">
    <citation type="journal article" date="2018" name="Int. J. Syst. Evol. Microbiol.">
        <title>Uliginosibacterium sediminicola sp. nov., isolated from freshwater sediment.</title>
        <authorList>
            <person name="Hwang W.M."/>
            <person name="Kim S.M."/>
            <person name="Kang K."/>
            <person name="Ahn T.Y."/>
        </authorList>
    </citation>
    <scope>NUCLEOTIDE SEQUENCE [LARGE SCALE GENOMIC DNA]</scope>
    <source>
        <strain evidence="6 7">M1-21</strain>
    </source>
</reference>
<dbReference type="SUPFAM" id="SSF53850">
    <property type="entry name" value="Periplasmic binding protein-like II"/>
    <property type="match status" value="1"/>
</dbReference>
<dbReference type="InterPro" id="IPR036390">
    <property type="entry name" value="WH_DNA-bd_sf"/>
</dbReference>
<dbReference type="PANTHER" id="PTHR30419:SF8">
    <property type="entry name" value="NITROGEN ASSIMILATION TRANSCRIPTIONAL ACTIVATOR-RELATED"/>
    <property type="match status" value="1"/>
</dbReference>
<dbReference type="PRINTS" id="PR00039">
    <property type="entry name" value="HTHLYSR"/>
</dbReference>
<dbReference type="Pfam" id="PF03466">
    <property type="entry name" value="LysR_substrate"/>
    <property type="match status" value="1"/>
</dbReference>
<dbReference type="Pfam" id="PF00126">
    <property type="entry name" value="HTH_1"/>
    <property type="match status" value="1"/>
</dbReference>
<dbReference type="InterPro" id="IPR000847">
    <property type="entry name" value="LysR_HTH_N"/>
</dbReference>
<protein>
    <submittedName>
        <fullName evidence="6">LysR substrate-binding domain-containing protein</fullName>
    </submittedName>
</protein>
<dbReference type="EMBL" id="JBDIVE010000004">
    <property type="protein sequence ID" value="MEN3068605.1"/>
    <property type="molecule type" value="Genomic_DNA"/>
</dbReference>
<keyword evidence="3" id="KW-0238">DNA-binding</keyword>
<keyword evidence="7" id="KW-1185">Reference proteome</keyword>
<gene>
    <name evidence="6" type="ORF">ABDB84_08960</name>
</gene>
<accession>A0ABU9YY41</accession>
<dbReference type="InterPro" id="IPR036388">
    <property type="entry name" value="WH-like_DNA-bd_sf"/>
</dbReference>
<evidence type="ECO:0000256" key="2">
    <source>
        <dbReference type="ARBA" id="ARBA00023015"/>
    </source>
</evidence>
<dbReference type="RefSeq" id="WP_345919376.1">
    <property type="nucleotide sequence ID" value="NZ_JBDIVE010000004.1"/>
</dbReference>
<name>A0ABU9YY41_9RHOO</name>
<evidence type="ECO:0000256" key="3">
    <source>
        <dbReference type="ARBA" id="ARBA00023125"/>
    </source>
</evidence>
<comment type="similarity">
    <text evidence="1">Belongs to the LysR transcriptional regulatory family.</text>
</comment>
<dbReference type="SUPFAM" id="SSF46785">
    <property type="entry name" value="Winged helix' DNA-binding domain"/>
    <property type="match status" value="1"/>
</dbReference>
<comment type="caution">
    <text evidence="6">The sequence shown here is derived from an EMBL/GenBank/DDBJ whole genome shotgun (WGS) entry which is preliminary data.</text>
</comment>
<dbReference type="Gene3D" id="1.10.10.10">
    <property type="entry name" value="Winged helix-like DNA-binding domain superfamily/Winged helix DNA-binding domain"/>
    <property type="match status" value="1"/>
</dbReference>
<organism evidence="6 7">
    <name type="scientific">Uliginosibacterium sediminicola</name>
    <dbReference type="NCBI Taxonomy" id="2024550"/>
    <lineage>
        <taxon>Bacteria</taxon>
        <taxon>Pseudomonadati</taxon>
        <taxon>Pseudomonadota</taxon>
        <taxon>Betaproteobacteria</taxon>
        <taxon>Rhodocyclales</taxon>
        <taxon>Zoogloeaceae</taxon>
        <taxon>Uliginosibacterium</taxon>
    </lineage>
</organism>
<dbReference type="PROSITE" id="PS50931">
    <property type="entry name" value="HTH_LYSR"/>
    <property type="match status" value="1"/>
</dbReference>
<evidence type="ECO:0000256" key="4">
    <source>
        <dbReference type="ARBA" id="ARBA00023163"/>
    </source>
</evidence>
<dbReference type="InterPro" id="IPR050950">
    <property type="entry name" value="HTH-type_LysR_regulators"/>
</dbReference>
<evidence type="ECO:0000256" key="1">
    <source>
        <dbReference type="ARBA" id="ARBA00009437"/>
    </source>
</evidence>
<dbReference type="Proteomes" id="UP001410394">
    <property type="component" value="Unassembled WGS sequence"/>
</dbReference>
<dbReference type="Gene3D" id="3.40.190.10">
    <property type="entry name" value="Periplasmic binding protein-like II"/>
    <property type="match status" value="2"/>
</dbReference>
<feature type="domain" description="HTH lysR-type" evidence="5">
    <location>
        <begin position="12"/>
        <end position="69"/>
    </location>
</feature>